<dbReference type="InParanoid" id="B4K2W3"/>
<evidence type="ECO:0000256" key="1">
    <source>
        <dbReference type="SAM" id="Phobius"/>
    </source>
</evidence>
<feature type="transmembrane region" description="Helical" evidence="1">
    <location>
        <begin position="31"/>
        <end position="50"/>
    </location>
</feature>
<dbReference type="AlphaFoldDB" id="B4K2W3"/>
<dbReference type="OMA" id="MSMVIMM"/>
<gene>
    <name evidence="2" type="primary">Dgri\GH23195</name>
    <name evidence="2" type="ORF">Dgri_GH23195</name>
</gene>
<name>B4K2W3_DROGR</name>
<dbReference type="EMBL" id="CH920111">
    <property type="protein sequence ID" value="EDV90443.1"/>
    <property type="molecule type" value="Genomic_DNA"/>
</dbReference>
<organism evidence="3">
    <name type="scientific">Drosophila grimshawi</name>
    <name type="common">Hawaiian fruit fly</name>
    <name type="synonym">Idiomyia grimshawi</name>
    <dbReference type="NCBI Taxonomy" id="7222"/>
    <lineage>
        <taxon>Eukaryota</taxon>
        <taxon>Metazoa</taxon>
        <taxon>Ecdysozoa</taxon>
        <taxon>Arthropoda</taxon>
        <taxon>Hexapoda</taxon>
        <taxon>Insecta</taxon>
        <taxon>Pterygota</taxon>
        <taxon>Neoptera</taxon>
        <taxon>Endopterygota</taxon>
        <taxon>Diptera</taxon>
        <taxon>Brachycera</taxon>
        <taxon>Muscomorpha</taxon>
        <taxon>Ephydroidea</taxon>
        <taxon>Drosophilidae</taxon>
        <taxon>Drosophila</taxon>
        <taxon>Hawaiian Drosophila</taxon>
    </lineage>
</organism>
<feature type="transmembrane region" description="Helical" evidence="1">
    <location>
        <begin position="6"/>
        <end position="24"/>
    </location>
</feature>
<keyword evidence="1" id="KW-1133">Transmembrane helix</keyword>
<protein>
    <submittedName>
        <fullName evidence="2">GH23195</fullName>
    </submittedName>
</protein>
<dbReference type="Proteomes" id="UP000001070">
    <property type="component" value="Unassembled WGS sequence"/>
</dbReference>
<sequence>MIMVVMVVSMMIIMVMSVVIMMLMSMVIMMIMMVMSMVIMMVMIVVVMIMDYRRRILCIKIFICFAGVFKTGTLTLTYCRQRKQKGYQ</sequence>
<evidence type="ECO:0000313" key="2">
    <source>
        <dbReference type="EMBL" id="EDV90443.1"/>
    </source>
</evidence>
<proteinExistence type="predicted"/>
<keyword evidence="1" id="KW-0812">Transmembrane</keyword>
<accession>B4K2W3</accession>
<evidence type="ECO:0000313" key="3">
    <source>
        <dbReference type="Proteomes" id="UP000001070"/>
    </source>
</evidence>
<keyword evidence="3" id="KW-1185">Reference proteome</keyword>
<keyword evidence="1" id="KW-0472">Membrane</keyword>
<feature type="transmembrane region" description="Helical" evidence="1">
    <location>
        <begin position="56"/>
        <end position="79"/>
    </location>
</feature>
<dbReference type="HOGENOM" id="CLU_2471397_0_0_1"/>
<reference evidence="2 3" key="1">
    <citation type="journal article" date="2007" name="Nature">
        <title>Evolution of genes and genomes on the Drosophila phylogeny.</title>
        <authorList>
            <consortium name="Drosophila 12 Genomes Consortium"/>
            <person name="Clark A.G."/>
            <person name="Eisen M.B."/>
            <person name="Smith D.R."/>
            <person name="Bergman C.M."/>
            <person name="Oliver B."/>
            <person name="Markow T.A."/>
            <person name="Kaufman T.C."/>
            <person name="Kellis M."/>
            <person name="Gelbart W."/>
            <person name="Iyer V.N."/>
            <person name="Pollard D.A."/>
            <person name="Sackton T.B."/>
            <person name="Larracuente A.M."/>
            <person name="Singh N.D."/>
            <person name="Abad J.P."/>
            <person name="Abt D.N."/>
            <person name="Adryan B."/>
            <person name="Aguade M."/>
            <person name="Akashi H."/>
            <person name="Anderson W.W."/>
            <person name="Aquadro C.F."/>
            <person name="Ardell D.H."/>
            <person name="Arguello R."/>
            <person name="Artieri C.G."/>
            <person name="Barbash D.A."/>
            <person name="Barker D."/>
            <person name="Barsanti P."/>
            <person name="Batterham P."/>
            <person name="Batzoglou S."/>
            <person name="Begun D."/>
            <person name="Bhutkar A."/>
            <person name="Blanco E."/>
            <person name="Bosak S.A."/>
            <person name="Bradley R.K."/>
            <person name="Brand A.D."/>
            <person name="Brent M.R."/>
            <person name="Brooks A.N."/>
            <person name="Brown R.H."/>
            <person name="Butlin R.K."/>
            <person name="Caggese C."/>
            <person name="Calvi B.R."/>
            <person name="Bernardo de Carvalho A."/>
            <person name="Caspi A."/>
            <person name="Castrezana S."/>
            <person name="Celniker S.E."/>
            <person name="Chang J.L."/>
            <person name="Chapple C."/>
            <person name="Chatterji S."/>
            <person name="Chinwalla A."/>
            <person name="Civetta A."/>
            <person name="Clifton S.W."/>
            <person name="Comeron J.M."/>
            <person name="Costello J.C."/>
            <person name="Coyne J.A."/>
            <person name="Daub J."/>
            <person name="David R.G."/>
            <person name="Delcher A.L."/>
            <person name="Delehaunty K."/>
            <person name="Do C.B."/>
            <person name="Ebling H."/>
            <person name="Edwards K."/>
            <person name="Eickbush T."/>
            <person name="Evans J.D."/>
            <person name="Filipski A."/>
            <person name="Findeiss S."/>
            <person name="Freyhult E."/>
            <person name="Fulton L."/>
            <person name="Fulton R."/>
            <person name="Garcia A.C."/>
            <person name="Gardiner A."/>
            <person name="Garfield D.A."/>
            <person name="Garvin B.E."/>
            <person name="Gibson G."/>
            <person name="Gilbert D."/>
            <person name="Gnerre S."/>
            <person name="Godfrey J."/>
            <person name="Good R."/>
            <person name="Gotea V."/>
            <person name="Gravely B."/>
            <person name="Greenberg A.J."/>
            <person name="Griffiths-Jones S."/>
            <person name="Gross S."/>
            <person name="Guigo R."/>
            <person name="Gustafson E.A."/>
            <person name="Haerty W."/>
            <person name="Hahn M.W."/>
            <person name="Halligan D.L."/>
            <person name="Halpern A.L."/>
            <person name="Halter G.M."/>
            <person name="Han M.V."/>
            <person name="Heger A."/>
            <person name="Hillier L."/>
            <person name="Hinrichs A.S."/>
            <person name="Holmes I."/>
            <person name="Hoskins R.A."/>
            <person name="Hubisz M.J."/>
            <person name="Hultmark D."/>
            <person name="Huntley M.A."/>
            <person name="Jaffe D.B."/>
            <person name="Jagadeeshan S."/>
            <person name="Jeck W.R."/>
            <person name="Johnson J."/>
            <person name="Jones C.D."/>
            <person name="Jordan W.C."/>
            <person name="Karpen G.H."/>
            <person name="Kataoka E."/>
            <person name="Keightley P.D."/>
            <person name="Kheradpour P."/>
            <person name="Kirkness E.F."/>
            <person name="Koerich L.B."/>
            <person name="Kristiansen K."/>
            <person name="Kudrna D."/>
            <person name="Kulathinal R.J."/>
            <person name="Kumar S."/>
            <person name="Kwok R."/>
            <person name="Lander E."/>
            <person name="Langley C.H."/>
            <person name="Lapoint R."/>
            <person name="Lazzaro B.P."/>
            <person name="Lee S.J."/>
            <person name="Levesque L."/>
            <person name="Li R."/>
            <person name="Lin C.F."/>
            <person name="Lin M.F."/>
            <person name="Lindblad-Toh K."/>
            <person name="Llopart A."/>
            <person name="Long M."/>
            <person name="Low L."/>
            <person name="Lozovsky E."/>
            <person name="Lu J."/>
            <person name="Luo M."/>
            <person name="Machado C.A."/>
            <person name="Makalowski W."/>
            <person name="Marzo M."/>
            <person name="Matsuda M."/>
            <person name="Matzkin L."/>
            <person name="McAllister B."/>
            <person name="McBride C.S."/>
            <person name="McKernan B."/>
            <person name="McKernan K."/>
            <person name="Mendez-Lago M."/>
            <person name="Minx P."/>
            <person name="Mollenhauer M.U."/>
            <person name="Montooth K."/>
            <person name="Mount S.M."/>
            <person name="Mu X."/>
            <person name="Myers E."/>
            <person name="Negre B."/>
            <person name="Newfeld S."/>
            <person name="Nielsen R."/>
            <person name="Noor M.A."/>
            <person name="O'Grady P."/>
            <person name="Pachter L."/>
            <person name="Papaceit M."/>
            <person name="Parisi M.J."/>
            <person name="Parisi M."/>
            <person name="Parts L."/>
            <person name="Pedersen J.S."/>
            <person name="Pesole G."/>
            <person name="Phillippy A.M."/>
            <person name="Ponting C.P."/>
            <person name="Pop M."/>
            <person name="Porcelli D."/>
            <person name="Powell J.R."/>
            <person name="Prohaska S."/>
            <person name="Pruitt K."/>
            <person name="Puig M."/>
            <person name="Quesneville H."/>
            <person name="Ram K.R."/>
            <person name="Rand D."/>
            <person name="Rasmussen M.D."/>
            <person name="Reed L.K."/>
            <person name="Reenan R."/>
            <person name="Reily A."/>
            <person name="Remington K.A."/>
            <person name="Rieger T.T."/>
            <person name="Ritchie M.G."/>
            <person name="Robin C."/>
            <person name="Rogers Y.H."/>
            <person name="Rohde C."/>
            <person name="Rozas J."/>
            <person name="Rubenfield M.J."/>
            <person name="Ruiz A."/>
            <person name="Russo S."/>
            <person name="Salzberg S.L."/>
            <person name="Sanchez-Gracia A."/>
            <person name="Saranga D.J."/>
            <person name="Sato H."/>
            <person name="Schaeffer S.W."/>
            <person name="Schatz M.C."/>
            <person name="Schlenke T."/>
            <person name="Schwartz R."/>
            <person name="Segarra C."/>
            <person name="Singh R.S."/>
            <person name="Sirot L."/>
            <person name="Sirota M."/>
            <person name="Sisneros N.B."/>
            <person name="Smith C.D."/>
            <person name="Smith T.F."/>
            <person name="Spieth J."/>
            <person name="Stage D.E."/>
            <person name="Stark A."/>
            <person name="Stephan W."/>
            <person name="Strausberg R.L."/>
            <person name="Strempel S."/>
            <person name="Sturgill D."/>
            <person name="Sutton G."/>
            <person name="Sutton G.G."/>
            <person name="Tao W."/>
            <person name="Teichmann S."/>
            <person name="Tobari Y.N."/>
            <person name="Tomimura Y."/>
            <person name="Tsolas J.M."/>
            <person name="Valente V.L."/>
            <person name="Venter E."/>
            <person name="Venter J.C."/>
            <person name="Vicario S."/>
            <person name="Vieira F.G."/>
            <person name="Vilella A.J."/>
            <person name="Villasante A."/>
            <person name="Walenz B."/>
            <person name="Wang J."/>
            <person name="Wasserman M."/>
            <person name="Watts T."/>
            <person name="Wilson D."/>
            <person name="Wilson R.K."/>
            <person name="Wing R.A."/>
            <person name="Wolfner M.F."/>
            <person name="Wong A."/>
            <person name="Wong G.K."/>
            <person name="Wu C.I."/>
            <person name="Wu G."/>
            <person name="Yamamoto D."/>
            <person name="Yang H.P."/>
            <person name="Yang S.P."/>
            <person name="Yorke J.A."/>
            <person name="Yoshida K."/>
            <person name="Zdobnov E."/>
            <person name="Zhang P."/>
            <person name="Zhang Y."/>
            <person name="Zimin A.V."/>
            <person name="Baldwin J."/>
            <person name="Abdouelleil A."/>
            <person name="Abdulkadir J."/>
            <person name="Abebe A."/>
            <person name="Abera B."/>
            <person name="Abreu J."/>
            <person name="Acer S.C."/>
            <person name="Aftuck L."/>
            <person name="Alexander A."/>
            <person name="An P."/>
            <person name="Anderson E."/>
            <person name="Anderson S."/>
            <person name="Arachi H."/>
            <person name="Azer M."/>
            <person name="Bachantsang P."/>
            <person name="Barry A."/>
            <person name="Bayul T."/>
            <person name="Berlin A."/>
            <person name="Bessette D."/>
            <person name="Bloom T."/>
            <person name="Blye J."/>
            <person name="Boguslavskiy L."/>
            <person name="Bonnet C."/>
            <person name="Boukhgalter B."/>
            <person name="Bourzgui I."/>
            <person name="Brown A."/>
            <person name="Cahill P."/>
            <person name="Channer S."/>
            <person name="Cheshatsang Y."/>
            <person name="Chuda L."/>
            <person name="Citroen M."/>
            <person name="Collymore A."/>
            <person name="Cooke P."/>
            <person name="Costello M."/>
            <person name="D'Aco K."/>
            <person name="Daza R."/>
            <person name="De Haan G."/>
            <person name="DeGray S."/>
            <person name="DeMaso C."/>
            <person name="Dhargay N."/>
            <person name="Dooley K."/>
            <person name="Dooley E."/>
            <person name="Doricent M."/>
            <person name="Dorje P."/>
            <person name="Dorjee K."/>
            <person name="Dupes A."/>
            <person name="Elong R."/>
            <person name="Falk J."/>
            <person name="Farina A."/>
            <person name="Faro S."/>
            <person name="Ferguson D."/>
            <person name="Fisher S."/>
            <person name="Foley C.D."/>
            <person name="Franke A."/>
            <person name="Friedrich D."/>
            <person name="Gadbois L."/>
            <person name="Gearin G."/>
            <person name="Gearin C.R."/>
            <person name="Giannoukos G."/>
            <person name="Goode T."/>
            <person name="Graham J."/>
            <person name="Grandbois E."/>
            <person name="Grewal S."/>
            <person name="Gyaltsen K."/>
            <person name="Hafez N."/>
            <person name="Hagos B."/>
            <person name="Hall J."/>
            <person name="Henson C."/>
            <person name="Hollinger A."/>
            <person name="Honan T."/>
            <person name="Huard M.D."/>
            <person name="Hughes L."/>
            <person name="Hurhula B."/>
            <person name="Husby M.E."/>
            <person name="Kamat A."/>
            <person name="Kanga B."/>
            <person name="Kashin S."/>
            <person name="Khazanovich D."/>
            <person name="Kisner P."/>
            <person name="Lance K."/>
            <person name="Lara M."/>
            <person name="Lee W."/>
            <person name="Lennon N."/>
            <person name="Letendre F."/>
            <person name="LeVine R."/>
            <person name="Lipovsky A."/>
            <person name="Liu X."/>
            <person name="Liu J."/>
            <person name="Liu S."/>
            <person name="Lokyitsang T."/>
            <person name="Lokyitsang Y."/>
            <person name="Lubonja R."/>
            <person name="Lui A."/>
            <person name="MacDonald P."/>
            <person name="Magnisalis V."/>
            <person name="Maru K."/>
            <person name="Matthews C."/>
            <person name="McCusker W."/>
            <person name="McDonough S."/>
            <person name="Mehta T."/>
            <person name="Meldrim J."/>
            <person name="Meneus L."/>
            <person name="Mihai O."/>
            <person name="Mihalev A."/>
            <person name="Mihova T."/>
            <person name="Mittelman R."/>
            <person name="Mlenga V."/>
            <person name="Montmayeur A."/>
            <person name="Mulrain L."/>
            <person name="Navidi A."/>
            <person name="Naylor J."/>
            <person name="Negash T."/>
            <person name="Nguyen T."/>
            <person name="Nguyen N."/>
            <person name="Nicol R."/>
            <person name="Norbu C."/>
            <person name="Norbu N."/>
            <person name="Novod N."/>
            <person name="O'Neill B."/>
            <person name="Osman S."/>
            <person name="Markiewicz E."/>
            <person name="Oyono O.L."/>
            <person name="Patti C."/>
            <person name="Phunkhang P."/>
            <person name="Pierre F."/>
            <person name="Priest M."/>
            <person name="Raghuraman S."/>
            <person name="Rege F."/>
            <person name="Reyes R."/>
            <person name="Rise C."/>
            <person name="Rogov P."/>
            <person name="Ross K."/>
            <person name="Ryan E."/>
            <person name="Settipalli S."/>
            <person name="Shea T."/>
            <person name="Sherpa N."/>
            <person name="Shi L."/>
            <person name="Shih D."/>
            <person name="Sparrow T."/>
            <person name="Spaulding J."/>
            <person name="Stalker J."/>
            <person name="Stange-Thomann N."/>
            <person name="Stavropoulos S."/>
            <person name="Stone C."/>
            <person name="Strader C."/>
            <person name="Tesfaye S."/>
            <person name="Thomson T."/>
            <person name="Thoulutsang Y."/>
            <person name="Thoulutsang D."/>
            <person name="Topham K."/>
            <person name="Topping I."/>
            <person name="Tsamla T."/>
            <person name="Vassiliev H."/>
            <person name="Vo A."/>
            <person name="Wangchuk T."/>
            <person name="Wangdi T."/>
            <person name="Weiand M."/>
            <person name="Wilkinson J."/>
            <person name="Wilson A."/>
            <person name="Yadav S."/>
            <person name="Young G."/>
            <person name="Yu Q."/>
            <person name="Zembek L."/>
            <person name="Zhong D."/>
            <person name="Zimmer A."/>
            <person name="Zwirko Z."/>
            <person name="Jaffe D.B."/>
            <person name="Alvarez P."/>
            <person name="Brockman W."/>
            <person name="Butler J."/>
            <person name="Chin C."/>
            <person name="Gnerre S."/>
            <person name="Grabherr M."/>
            <person name="Kleber M."/>
            <person name="Mauceli E."/>
            <person name="MacCallum I."/>
        </authorList>
    </citation>
    <scope>NUCLEOTIDE SEQUENCE [LARGE SCALE GENOMIC DNA]</scope>
    <source>
        <strain evidence="3">Tucson 15287-2541.00</strain>
    </source>
</reference>